<keyword evidence="5 7" id="KW-1133">Transmembrane helix</keyword>
<evidence type="ECO:0000256" key="3">
    <source>
        <dbReference type="ARBA" id="ARBA00022475"/>
    </source>
</evidence>
<name>A0A496PIE2_9MICC</name>
<gene>
    <name evidence="8" type="ORF">DWQ67_09920</name>
</gene>
<keyword evidence="3" id="KW-1003">Cell membrane</keyword>
<keyword evidence="9" id="KW-1185">Reference proteome</keyword>
<reference evidence="8 9" key="1">
    <citation type="submission" date="2018-07" db="EMBL/GenBank/DDBJ databases">
        <title>Arthrobacter sp. nov., isolated from raw cow's milk with high bacterial count.</title>
        <authorList>
            <person name="Hahne J."/>
            <person name="Isele D."/>
            <person name="Lipski A."/>
        </authorList>
    </citation>
    <scope>NUCLEOTIDE SEQUENCE [LARGE SCALE GENOMIC DNA]</scope>
    <source>
        <strain evidence="8 9">JZ R-183</strain>
    </source>
</reference>
<dbReference type="GO" id="GO:0005886">
    <property type="term" value="C:plasma membrane"/>
    <property type="evidence" value="ECO:0007669"/>
    <property type="project" value="UniProtKB-SubCell"/>
</dbReference>
<comment type="caution">
    <text evidence="8">The sequence shown here is derived from an EMBL/GenBank/DDBJ whole genome shotgun (WGS) entry which is preliminary data.</text>
</comment>
<dbReference type="EMBL" id="QQXL01000005">
    <property type="protein sequence ID" value="RKW70242.1"/>
    <property type="molecule type" value="Genomic_DNA"/>
</dbReference>
<dbReference type="Pfam" id="PF01899">
    <property type="entry name" value="MNHE"/>
    <property type="match status" value="1"/>
</dbReference>
<evidence type="ECO:0000256" key="1">
    <source>
        <dbReference type="ARBA" id="ARBA00004651"/>
    </source>
</evidence>
<feature type="transmembrane region" description="Helical" evidence="7">
    <location>
        <begin position="12"/>
        <end position="33"/>
    </location>
</feature>
<evidence type="ECO:0000313" key="8">
    <source>
        <dbReference type="EMBL" id="RKW70242.1"/>
    </source>
</evidence>
<organism evidence="8 9">
    <name type="scientific">Galactobacter caseinivorans</name>
    <dbReference type="NCBI Taxonomy" id="2676123"/>
    <lineage>
        <taxon>Bacteria</taxon>
        <taxon>Bacillati</taxon>
        <taxon>Actinomycetota</taxon>
        <taxon>Actinomycetes</taxon>
        <taxon>Micrococcales</taxon>
        <taxon>Micrococcaceae</taxon>
        <taxon>Galactobacter</taxon>
    </lineage>
</organism>
<evidence type="ECO:0000256" key="6">
    <source>
        <dbReference type="ARBA" id="ARBA00023136"/>
    </source>
</evidence>
<dbReference type="GO" id="GO:0008324">
    <property type="term" value="F:monoatomic cation transmembrane transporter activity"/>
    <property type="evidence" value="ECO:0007669"/>
    <property type="project" value="InterPro"/>
</dbReference>
<evidence type="ECO:0000256" key="7">
    <source>
        <dbReference type="SAM" id="Phobius"/>
    </source>
</evidence>
<evidence type="ECO:0000256" key="5">
    <source>
        <dbReference type="ARBA" id="ARBA00022989"/>
    </source>
</evidence>
<dbReference type="RefSeq" id="WP_121485432.1">
    <property type="nucleotide sequence ID" value="NZ_QQXL01000005.1"/>
</dbReference>
<protein>
    <submittedName>
        <fullName evidence="8">Na+/H+ antiporter subunit E</fullName>
    </submittedName>
</protein>
<feature type="transmembrane region" description="Helical" evidence="7">
    <location>
        <begin position="39"/>
        <end position="56"/>
    </location>
</feature>
<comment type="similarity">
    <text evidence="2">Belongs to the CPA3 antiporters (TC 2.A.63) subunit E family.</text>
</comment>
<accession>A0A496PIE2</accession>
<sequence length="215" mass="24505">MNAAQRAGTRAAWRRLWIELPLIVWLVLVWGALWQDFSAANLIFGLVLAMVLVRAFRLPPVRLSGRFDLARGVSFLLWFVWQVVRGSFQVLWVALRQGPHVHNAVIEVPLRTREDLMMTAIGHVASLIPGSLVVDVDRRHGTLYLHVLNVRDGKGADSFRADVLEIERRLIHVMGNKEEIQLLRSEELRVAQENVAARRRADGWDLPGDRRGRDS</sequence>
<dbReference type="NCBIfam" id="NF006521">
    <property type="entry name" value="PRK08965.1-5"/>
    <property type="match status" value="1"/>
</dbReference>
<dbReference type="PANTHER" id="PTHR34584">
    <property type="entry name" value="NA(+)/H(+) ANTIPORTER SUBUNIT E1"/>
    <property type="match status" value="1"/>
</dbReference>
<evidence type="ECO:0000256" key="4">
    <source>
        <dbReference type="ARBA" id="ARBA00022692"/>
    </source>
</evidence>
<evidence type="ECO:0000313" key="9">
    <source>
        <dbReference type="Proteomes" id="UP000273119"/>
    </source>
</evidence>
<proteinExistence type="inferred from homology"/>
<keyword evidence="6 7" id="KW-0472">Membrane</keyword>
<dbReference type="Proteomes" id="UP000273119">
    <property type="component" value="Unassembled WGS sequence"/>
</dbReference>
<comment type="subcellular location">
    <subcellularLocation>
        <location evidence="1">Cell membrane</location>
        <topology evidence="1">Multi-pass membrane protein</topology>
    </subcellularLocation>
</comment>
<dbReference type="AlphaFoldDB" id="A0A496PIE2"/>
<keyword evidence="4 7" id="KW-0812">Transmembrane</keyword>
<dbReference type="PANTHER" id="PTHR34584:SF1">
    <property type="entry name" value="NA(+)_H(+) ANTIPORTER SUBUNIT E1"/>
    <property type="match status" value="1"/>
</dbReference>
<dbReference type="InterPro" id="IPR002758">
    <property type="entry name" value="Cation_antiport_E"/>
</dbReference>
<evidence type="ECO:0000256" key="2">
    <source>
        <dbReference type="ARBA" id="ARBA00006228"/>
    </source>
</evidence>